<feature type="transmembrane region" description="Helical" evidence="1">
    <location>
        <begin position="214"/>
        <end position="240"/>
    </location>
</feature>
<evidence type="ECO:0000256" key="1">
    <source>
        <dbReference type="SAM" id="Phobius"/>
    </source>
</evidence>
<accession>A0A086ZFK2</accession>
<dbReference type="AlphaFoldDB" id="A0A086ZFK2"/>
<dbReference type="STRING" id="1437606.BBOH_1665"/>
<protein>
    <submittedName>
        <fullName evidence="2">ABC-type multidrug transport system, permease protein</fullName>
    </submittedName>
</protein>
<feature type="transmembrane region" description="Helical" evidence="1">
    <location>
        <begin position="90"/>
        <end position="117"/>
    </location>
</feature>
<keyword evidence="1" id="KW-0472">Membrane</keyword>
<evidence type="ECO:0000313" key="3">
    <source>
        <dbReference type="Proteomes" id="UP000029096"/>
    </source>
</evidence>
<feature type="transmembrane region" description="Helical" evidence="1">
    <location>
        <begin position="20"/>
        <end position="38"/>
    </location>
</feature>
<evidence type="ECO:0000313" key="2">
    <source>
        <dbReference type="EMBL" id="KFI45302.1"/>
    </source>
</evidence>
<comment type="caution">
    <text evidence="2">The sequence shown here is derived from an EMBL/GenBank/DDBJ whole genome shotgun (WGS) entry which is preliminary data.</text>
</comment>
<feature type="transmembrane region" description="Helical" evidence="1">
    <location>
        <begin position="50"/>
        <end position="70"/>
    </location>
</feature>
<dbReference type="Proteomes" id="UP000029096">
    <property type="component" value="Unassembled WGS sequence"/>
</dbReference>
<dbReference type="RefSeq" id="WP_074428617.1">
    <property type="nucleotide sequence ID" value="NZ_JDUS01000023.1"/>
</dbReference>
<reference evidence="2 3" key="1">
    <citation type="submission" date="2014-03" db="EMBL/GenBank/DDBJ databases">
        <title>Genomics of Bifidobacteria.</title>
        <authorList>
            <person name="Ventura M."/>
            <person name="Milani C."/>
            <person name="Lugli G.A."/>
        </authorList>
    </citation>
    <scope>NUCLEOTIDE SEQUENCE [LARGE SCALE GENOMIC DNA]</scope>
    <source>
        <strain evidence="2 3">DSM 22767</strain>
    </source>
</reference>
<dbReference type="OrthoDB" id="2166220at2"/>
<dbReference type="eggNOG" id="COG0842">
    <property type="taxonomic scope" value="Bacteria"/>
</dbReference>
<name>A0A086ZFK2_9BIFI</name>
<proteinExistence type="predicted"/>
<dbReference type="EMBL" id="JGYP01000003">
    <property type="protein sequence ID" value="KFI45302.1"/>
    <property type="molecule type" value="Genomic_DNA"/>
</dbReference>
<sequence>MTRLYRQFLFHLKEFSTTPYFIQLVVVGTLSASIIQRLGVRAWGADSYEAFLRSFMIGMWGSCTAAAGIIGFERQKGTLIYLLSGRENPLLAVMTVVMSTSAFGLISLPLSFCLWIIPGTSAISTQTVIMHLPQIIIGSFLLWLSTTVVTLVIASVFILTPHATTYESLILVPALFCSGVFTGASRTPAIVNALRFIFPPTSSVHFLYLDSSSIYHGTFLLDIGLCIATSLLWIIIAYFLGKAALRRAQVDGTLEVF</sequence>
<feature type="transmembrane region" description="Helical" evidence="1">
    <location>
        <begin position="171"/>
        <end position="194"/>
    </location>
</feature>
<keyword evidence="1" id="KW-1133">Transmembrane helix</keyword>
<feature type="transmembrane region" description="Helical" evidence="1">
    <location>
        <begin position="137"/>
        <end position="159"/>
    </location>
</feature>
<keyword evidence="1" id="KW-0812">Transmembrane</keyword>
<organism evidence="2 3">
    <name type="scientific">Bifidobacterium bohemicum DSM 22767</name>
    <dbReference type="NCBI Taxonomy" id="1437606"/>
    <lineage>
        <taxon>Bacteria</taxon>
        <taxon>Bacillati</taxon>
        <taxon>Actinomycetota</taxon>
        <taxon>Actinomycetes</taxon>
        <taxon>Bifidobacteriales</taxon>
        <taxon>Bifidobacteriaceae</taxon>
        <taxon>Bifidobacterium</taxon>
    </lineage>
</organism>
<keyword evidence="3" id="KW-1185">Reference proteome</keyword>
<gene>
    <name evidence="2" type="ORF">BBOH_1665</name>
</gene>